<dbReference type="Gene3D" id="3.30.830.10">
    <property type="entry name" value="Metalloenzyme, LuxS/M16 peptidase-like"/>
    <property type="match status" value="2"/>
</dbReference>
<accession>A0A366F2I8</accession>
<keyword evidence="2" id="KW-0378">Hydrolase</keyword>
<dbReference type="PANTHER" id="PTHR11851:SF224">
    <property type="entry name" value="PROCESSING PROTEASE"/>
    <property type="match status" value="1"/>
</dbReference>
<dbReference type="OrthoDB" id="9811314at2"/>
<evidence type="ECO:0000313" key="3">
    <source>
        <dbReference type="Proteomes" id="UP000253529"/>
    </source>
</evidence>
<dbReference type="GO" id="GO:0008233">
    <property type="term" value="F:peptidase activity"/>
    <property type="evidence" value="ECO:0007669"/>
    <property type="project" value="UniProtKB-KW"/>
</dbReference>
<proteinExistence type="predicted"/>
<keyword evidence="2" id="KW-0645">Protease</keyword>
<dbReference type="EMBL" id="QNRK01000026">
    <property type="protein sequence ID" value="RBP08210.1"/>
    <property type="molecule type" value="Genomic_DNA"/>
</dbReference>
<comment type="caution">
    <text evidence="2">The sequence shown here is derived from an EMBL/GenBank/DDBJ whole genome shotgun (WGS) entry which is preliminary data.</text>
</comment>
<dbReference type="Pfam" id="PF05193">
    <property type="entry name" value="Peptidase_M16_C"/>
    <property type="match status" value="1"/>
</dbReference>
<sequence length="427" mass="46318">MQKHAVVSSPETAVNVKPLVTPRGLIVWLVESYAVPLVSLDFAMRGGAAQDPPDKAGLAMLTASLLDEGAGDLDSQAFQRAMDEKAVEISFRNDREHMSGRMRTLVKNLDRAAELLRLALNAPRFDEEPFLRVREHANARLRHDANDPATLAARAWRSNAFPGHPYGLPADGTLETLAKIERADLVAAARRVIARDKLVISVVGAIDEKGAAALVDRVFAELPAAGDLETVPEAPFGALGRIDTVALDVPQSTIRFGRPGLKRDDPDFIPSLVAAHVLGGHGNMTSRLFREVREKRGLAYTVFGAFYALDHGGFFYGGTTTKNERARESFDVASAEIRDVALNGLGEEELEKGKTYLIGSYPLRFDTSLKIAAQLVLIQLEGRAPDWLVERNRQIGAVTGADVRRAAARAFGDGSLYTTVVGKPEGF</sequence>
<dbReference type="InterPro" id="IPR050361">
    <property type="entry name" value="MPP/UQCRC_Complex"/>
</dbReference>
<dbReference type="GO" id="GO:0006508">
    <property type="term" value="P:proteolysis"/>
    <property type="evidence" value="ECO:0007669"/>
    <property type="project" value="UniProtKB-KW"/>
</dbReference>
<dbReference type="RefSeq" id="WP_113891249.1">
    <property type="nucleotide sequence ID" value="NZ_QNRK01000026.1"/>
</dbReference>
<feature type="domain" description="Peptidase M16 C-terminal" evidence="1">
    <location>
        <begin position="179"/>
        <end position="355"/>
    </location>
</feature>
<gene>
    <name evidence="2" type="ORF">DFR50_12655</name>
</gene>
<name>A0A366F2I8_9HYPH</name>
<keyword evidence="3" id="KW-1185">Reference proteome</keyword>
<reference evidence="2 3" key="1">
    <citation type="submission" date="2018-06" db="EMBL/GenBank/DDBJ databases">
        <title>Genomic Encyclopedia of Type Strains, Phase IV (KMG-IV): sequencing the most valuable type-strain genomes for metagenomic binning, comparative biology and taxonomic classification.</title>
        <authorList>
            <person name="Goeker M."/>
        </authorList>
    </citation>
    <scope>NUCLEOTIDE SEQUENCE [LARGE SCALE GENOMIC DNA]</scope>
    <source>
        <strain evidence="2 3">DSM 24875</strain>
    </source>
</reference>
<evidence type="ECO:0000313" key="2">
    <source>
        <dbReference type="EMBL" id="RBP08210.1"/>
    </source>
</evidence>
<dbReference type="InterPro" id="IPR011249">
    <property type="entry name" value="Metalloenz_LuxS/M16"/>
</dbReference>
<dbReference type="GO" id="GO:0046872">
    <property type="term" value="F:metal ion binding"/>
    <property type="evidence" value="ECO:0007669"/>
    <property type="project" value="InterPro"/>
</dbReference>
<dbReference type="SUPFAM" id="SSF63411">
    <property type="entry name" value="LuxS/MPP-like metallohydrolase"/>
    <property type="match status" value="2"/>
</dbReference>
<dbReference type="AlphaFoldDB" id="A0A366F2I8"/>
<evidence type="ECO:0000259" key="1">
    <source>
        <dbReference type="Pfam" id="PF05193"/>
    </source>
</evidence>
<protein>
    <submittedName>
        <fullName evidence="2">Zinc protease</fullName>
    </submittedName>
</protein>
<dbReference type="PANTHER" id="PTHR11851">
    <property type="entry name" value="METALLOPROTEASE"/>
    <property type="match status" value="1"/>
</dbReference>
<organism evidence="2 3">
    <name type="scientific">Roseiarcus fermentans</name>
    <dbReference type="NCBI Taxonomy" id="1473586"/>
    <lineage>
        <taxon>Bacteria</taxon>
        <taxon>Pseudomonadati</taxon>
        <taxon>Pseudomonadota</taxon>
        <taxon>Alphaproteobacteria</taxon>
        <taxon>Hyphomicrobiales</taxon>
        <taxon>Roseiarcaceae</taxon>
        <taxon>Roseiarcus</taxon>
    </lineage>
</organism>
<dbReference type="Proteomes" id="UP000253529">
    <property type="component" value="Unassembled WGS sequence"/>
</dbReference>
<dbReference type="InterPro" id="IPR007863">
    <property type="entry name" value="Peptidase_M16_C"/>
</dbReference>